<dbReference type="InterPro" id="IPR019979">
    <property type="entry name" value="Ribosomal_uS17_CS"/>
</dbReference>
<reference evidence="6" key="1">
    <citation type="submission" date="2018-05" db="EMBL/GenBank/DDBJ databases">
        <authorList>
            <person name="Lanie J.A."/>
            <person name="Ng W.-L."/>
            <person name="Kazmierczak K.M."/>
            <person name="Andrzejewski T.M."/>
            <person name="Davidsen T.M."/>
            <person name="Wayne K.J."/>
            <person name="Tettelin H."/>
            <person name="Glass J.I."/>
            <person name="Rusch D."/>
            <person name="Podicherti R."/>
            <person name="Tsui H.-C.T."/>
            <person name="Winkler M.E."/>
        </authorList>
    </citation>
    <scope>NUCLEOTIDE SEQUENCE</scope>
</reference>
<evidence type="ECO:0000256" key="4">
    <source>
        <dbReference type="ARBA" id="ARBA00022980"/>
    </source>
</evidence>
<dbReference type="PROSITE" id="PS00056">
    <property type="entry name" value="RIBOSOMAL_S17"/>
    <property type="match status" value="1"/>
</dbReference>
<accession>A0A381Q532</accession>
<organism evidence="6">
    <name type="scientific">marine metagenome</name>
    <dbReference type="NCBI Taxonomy" id="408172"/>
    <lineage>
        <taxon>unclassified sequences</taxon>
        <taxon>metagenomes</taxon>
        <taxon>ecological metagenomes</taxon>
    </lineage>
</organism>
<comment type="similarity">
    <text evidence="1">Belongs to the universal ribosomal protein uS17 family.</text>
</comment>
<evidence type="ECO:0000256" key="3">
    <source>
        <dbReference type="ARBA" id="ARBA00022884"/>
    </source>
</evidence>
<dbReference type="CDD" id="cd00364">
    <property type="entry name" value="Ribosomal_uS17"/>
    <property type="match status" value="1"/>
</dbReference>
<dbReference type="NCBIfam" id="TIGR03635">
    <property type="entry name" value="uS17_bact"/>
    <property type="match status" value="1"/>
</dbReference>
<keyword evidence="4" id="KW-0689">Ribosomal protein</keyword>
<sequence>VSEVSESKNRVISGVVVSDGMDKTVVVRIERQVKHPIYGKYIRRTDKVSAHDENNDCKVGDMISVVETRPLSKTKSWRLESIDKRADEADAG</sequence>
<dbReference type="InterPro" id="IPR012340">
    <property type="entry name" value="NA-bd_OB-fold"/>
</dbReference>
<dbReference type="Pfam" id="PF00366">
    <property type="entry name" value="Ribosomal_S17"/>
    <property type="match status" value="1"/>
</dbReference>
<protein>
    <recommendedName>
        <fullName evidence="7">30S ribosomal protein S17</fullName>
    </recommendedName>
</protein>
<dbReference type="SUPFAM" id="SSF50249">
    <property type="entry name" value="Nucleic acid-binding proteins"/>
    <property type="match status" value="1"/>
</dbReference>
<evidence type="ECO:0000256" key="2">
    <source>
        <dbReference type="ARBA" id="ARBA00022730"/>
    </source>
</evidence>
<dbReference type="InterPro" id="IPR000266">
    <property type="entry name" value="Ribosomal_uS17"/>
</dbReference>
<dbReference type="InterPro" id="IPR019984">
    <property type="entry name" value="Ribosomal_uS17_bact/chlr"/>
</dbReference>
<name>A0A381Q532_9ZZZZ</name>
<dbReference type="GO" id="GO:0019843">
    <property type="term" value="F:rRNA binding"/>
    <property type="evidence" value="ECO:0007669"/>
    <property type="project" value="UniProtKB-KW"/>
</dbReference>
<evidence type="ECO:0000313" key="6">
    <source>
        <dbReference type="EMBL" id="SUZ74431.1"/>
    </source>
</evidence>
<evidence type="ECO:0000256" key="5">
    <source>
        <dbReference type="ARBA" id="ARBA00023274"/>
    </source>
</evidence>
<dbReference type="HAMAP" id="MF_01345_B">
    <property type="entry name" value="Ribosomal_uS17_B"/>
    <property type="match status" value="1"/>
</dbReference>
<dbReference type="PRINTS" id="PR00973">
    <property type="entry name" value="RIBOSOMALS17"/>
</dbReference>
<dbReference type="Gene3D" id="2.40.50.140">
    <property type="entry name" value="Nucleic acid-binding proteins"/>
    <property type="match status" value="1"/>
</dbReference>
<gene>
    <name evidence="6" type="ORF">METZ01_LOCUS27285</name>
</gene>
<dbReference type="NCBIfam" id="NF004123">
    <property type="entry name" value="PRK05610.1"/>
    <property type="match status" value="1"/>
</dbReference>
<keyword evidence="3" id="KW-0694">RNA-binding</keyword>
<dbReference type="GO" id="GO:0006412">
    <property type="term" value="P:translation"/>
    <property type="evidence" value="ECO:0007669"/>
    <property type="project" value="InterPro"/>
</dbReference>
<proteinExistence type="inferred from homology"/>
<dbReference type="AlphaFoldDB" id="A0A381Q532"/>
<evidence type="ECO:0000256" key="1">
    <source>
        <dbReference type="ARBA" id="ARBA00010254"/>
    </source>
</evidence>
<dbReference type="PANTHER" id="PTHR10744:SF1">
    <property type="entry name" value="SMALL RIBOSOMAL SUBUNIT PROTEIN US17M"/>
    <property type="match status" value="1"/>
</dbReference>
<dbReference type="EMBL" id="UINC01001210">
    <property type="protein sequence ID" value="SUZ74431.1"/>
    <property type="molecule type" value="Genomic_DNA"/>
</dbReference>
<feature type="non-terminal residue" evidence="6">
    <location>
        <position position="1"/>
    </location>
</feature>
<keyword evidence="2" id="KW-0699">rRNA-binding</keyword>
<keyword evidence="5" id="KW-0687">Ribonucleoprotein</keyword>
<dbReference type="PANTHER" id="PTHR10744">
    <property type="entry name" value="40S RIBOSOMAL PROTEIN S11 FAMILY MEMBER"/>
    <property type="match status" value="1"/>
</dbReference>
<evidence type="ECO:0008006" key="7">
    <source>
        <dbReference type="Google" id="ProtNLM"/>
    </source>
</evidence>
<dbReference type="GO" id="GO:0003735">
    <property type="term" value="F:structural constituent of ribosome"/>
    <property type="evidence" value="ECO:0007669"/>
    <property type="project" value="InterPro"/>
</dbReference>
<dbReference type="GO" id="GO:0022627">
    <property type="term" value="C:cytosolic small ribosomal subunit"/>
    <property type="evidence" value="ECO:0007669"/>
    <property type="project" value="TreeGrafter"/>
</dbReference>